<gene>
    <name evidence="1" type="ORF">ACFSTE_18835</name>
</gene>
<keyword evidence="2" id="KW-1185">Reference proteome</keyword>
<dbReference type="PANTHER" id="PTHR38474">
    <property type="entry name" value="SLR0299 PROTEIN"/>
    <property type="match status" value="1"/>
</dbReference>
<accession>A0ABW5NCD3</accession>
<dbReference type="Proteomes" id="UP001597459">
    <property type="component" value="Unassembled WGS sequence"/>
</dbReference>
<evidence type="ECO:0000313" key="1">
    <source>
        <dbReference type="EMBL" id="MFD2592901.1"/>
    </source>
</evidence>
<dbReference type="InterPro" id="IPR023213">
    <property type="entry name" value="CAT-like_dom_sf"/>
</dbReference>
<dbReference type="Pfam" id="PF00302">
    <property type="entry name" value="CAT"/>
    <property type="match status" value="1"/>
</dbReference>
<dbReference type="PIRSF" id="PIRSF000440">
    <property type="entry name" value="CAT"/>
    <property type="match status" value="1"/>
</dbReference>
<evidence type="ECO:0000313" key="2">
    <source>
        <dbReference type="Proteomes" id="UP001597459"/>
    </source>
</evidence>
<dbReference type="InterPro" id="IPR001707">
    <property type="entry name" value="Cmp_AcTrfase"/>
</dbReference>
<dbReference type="SMART" id="SM01059">
    <property type="entry name" value="CAT"/>
    <property type="match status" value="1"/>
</dbReference>
<dbReference type="Gene3D" id="3.30.559.10">
    <property type="entry name" value="Chloramphenicol acetyltransferase-like domain"/>
    <property type="match status" value="1"/>
</dbReference>
<dbReference type="RefSeq" id="WP_378255076.1">
    <property type="nucleotide sequence ID" value="NZ_JBHSJV010000001.1"/>
</dbReference>
<dbReference type="EMBL" id="JBHULX010000039">
    <property type="protein sequence ID" value="MFD2592901.1"/>
    <property type="molecule type" value="Genomic_DNA"/>
</dbReference>
<organism evidence="1 2">
    <name type="scientific">Aquimarina hainanensis</name>
    <dbReference type="NCBI Taxonomy" id="1578017"/>
    <lineage>
        <taxon>Bacteria</taxon>
        <taxon>Pseudomonadati</taxon>
        <taxon>Bacteroidota</taxon>
        <taxon>Flavobacteriia</taxon>
        <taxon>Flavobacteriales</taxon>
        <taxon>Flavobacteriaceae</taxon>
        <taxon>Aquimarina</taxon>
    </lineage>
</organism>
<name>A0ABW5NCD3_9FLAO</name>
<dbReference type="PANTHER" id="PTHR38474:SF1">
    <property type="entry name" value="SLR0299 PROTEIN"/>
    <property type="match status" value="1"/>
</dbReference>
<reference evidence="2" key="1">
    <citation type="journal article" date="2019" name="Int. J. Syst. Evol. Microbiol.">
        <title>The Global Catalogue of Microorganisms (GCM) 10K type strain sequencing project: providing services to taxonomists for standard genome sequencing and annotation.</title>
        <authorList>
            <consortium name="The Broad Institute Genomics Platform"/>
            <consortium name="The Broad Institute Genome Sequencing Center for Infectious Disease"/>
            <person name="Wu L."/>
            <person name="Ma J."/>
        </authorList>
    </citation>
    <scope>NUCLEOTIDE SEQUENCE [LARGE SCALE GENOMIC DNA]</scope>
    <source>
        <strain evidence="2">KCTC 42423</strain>
    </source>
</reference>
<comment type="caution">
    <text evidence="1">The sequence shown here is derived from an EMBL/GenBank/DDBJ whole genome shotgun (WGS) entry which is preliminary data.</text>
</comment>
<dbReference type="SUPFAM" id="SSF52777">
    <property type="entry name" value="CoA-dependent acyltransferases"/>
    <property type="match status" value="1"/>
</dbReference>
<protein>
    <submittedName>
        <fullName evidence="1">CatA-like O-acetyltransferase</fullName>
    </submittedName>
</protein>
<sequence length="211" mass="24244">MKIIDISTWKRKEHFEFYKSFDEPFFGLVSEVDCSKAYRYSKSTKSSFYALYLHASISAINEIEEFKCRINEQGTPVYYDTIHAGSVIARNNGTFAFGFIPYDTDLSRFSNSLQKEIKAVHNSEGMRLNKETSRIDMIHYSAIPWSTFSGLTHARNFSVRDSIPKITFGKTYIKDTKVMMPVAVNLHHGLGDGLHIGMFLESFQNQLNLYT</sequence>
<proteinExistence type="predicted"/>